<organism evidence="2 3">
    <name type="scientific">Pleuronectes platessa</name>
    <name type="common">European plaice</name>
    <dbReference type="NCBI Taxonomy" id="8262"/>
    <lineage>
        <taxon>Eukaryota</taxon>
        <taxon>Metazoa</taxon>
        <taxon>Chordata</taxon>
        <taxon>Craniata</taxon>
        <taxon>Vertebrata</taxon>
        <taxon>Euteleostomi</taxon>
        <taxon>Actinopterygii</taxon>
        <taxon>Neopterygii</taxon>
        <taxon>Teleostei</taxon>
        <taxon>Neoteleostei</taxon>
        <taxon>Acanthomorphata</taxon>
        <taxon>Carangaria</taxon>
        <taxon>Pleuronectiformes</taxon>
        <taxon>Pleuronectoidei</taxon>
        <taxon>Pleuronectidae</taxon>
        <taxon>Pleuronectes</taxon>
    </lineage>
</organism>
<evidence type="ECO:0000256" key="1">
    <source>
        <dbReference type="SAM" id="MobiDB-lite"/>
    </source>
</evidence>
<protein>
    <submittedName>
        <fullName evidence="2">Uncharacterized protein</fullName>
    </submittedName>
</protein>
<feature type="compositionally biased region" description="Basic and acidic residues" evidence="1">
    <location>
        <begin position="154"/>
        <end position="170"/>
    </location>
</feature>
<proteinExistence type="predicted"/>
<gene>
    <name evidence="2" type="ORF">PLEPLA_LOCUS6142</name>
</gene>
<evidence type="ECO:0000313" key="2">
    <source>
        <dbReference type="EMBL" id="CAB1418318.1"/>
    </source>
</evidence>
<dbReference type="AlphaFoldDB" id="A0A9N7TV95"/>
<name>A0A9N7TV95_PLEPL</name>
<dbReference type="EMBL" id="CADEAL010000316">
    <property type="protein sequence ID" value="CAB1418318.1"/>
    <property type="molecule type" value="Genomic_DNA"/>
</dbReference>
<feature type="region of interest" description="Disordered" evidence="1">
    <location>
        <begin position="91"/>
        <end position="121"/>
    </location>
</feature>
<evidence type="ECO:0000313" key="3">
    <source>
        <dbReference type="Proteomes" id="UP001153269"/>
    </source>
</evidence>
<reference evidence="2" key="1">
    <citation type="submission" date="2020-03" db="EMBL/GenBank/DDBJ databases">
        <authorList>
            <person name="Weist P."/>
        </authorList>
    </citation>
    <scope>NUCLEOTIDE SEQUENCE</scope>
</reference>
<dbReference type="Proteomes" id="UP001153269">
    <property type="component" value="Unassembled WGS sequence"/>
</dbReference>
<keyword evidence="3" id="KW-1185">Reference proteome</keyword>
<comment type="caution">
    <text evidence="2">The sequence shown here is derived from an EMBL/GenBank/DDBJ whole genome shotgun (WGS) entry which is preliminary data.</text>
</comment>
<accession>A0A9N7TV95</accession>
<sequence>MNHKRAWQHTGTCPKSCCLHQLLPPPAAASTSSRSTGSQRLAPFNVDVETLELTTGNQLLRAHPLLLVKQTTPWNRGATSTKCRRLETQVSTFTRDKPARASACSSPGSRTDPPTRGQGYPPEGFLLLLFTHGAPELELEHRGNPLNISVRNGKRGEEDPDGREARNHREAEPCVRARSNGNIHRRIQRYNRCLFHPPHSLPPPPCFLRACFRDTLGDVEPLLRGAGDSPAAADSRFLRLTWKLPQLLVFWTRGNRTLPSGSVDLYN</sequence>
<feature type="region of interest" description="Disordered" evidence="1">
    <location>
        <begin position="148"/>
        <end position="170"/>
    </location>
</feature>